<dbReference type="RefSeq" id="WP_162360309.1">
    <property type="nucleotide sequence ID" value="NZ_CP048209.1"/>
</dbReference>
<keyword evidence="2" id="KW-1185">Reference proteome</keyword>
<evidence type="ECO:0000313" key="1">
    <source>
        <dbReference type="EMBL" id="QHT63750.1"/>
    </source>
</evidence>
<name>A0A6C0G7M7_9BACL</name>
<organism evidence="1 2">
    <name type="scientific">Paenibacillus lycopersici</name>
    <dbReference type="NCBI Taxonomy" id="2704462"/>
    <lineage>
        <taxon>Bacteria</taxon>
        <taxon>Bacillati</taxon>
        <taxon>Bacillota</taxon>
        <taxon>Bacilli</taxon>
        <taxon>Bacillales</taxon>
        <taxon>Paenibacillaceae</taxon>
        <taxon>Paenibacillus</taxon>
    </lineage>
</organism>
<accession>A0A6C0G7M7</accession>
<dbReference type="AlphaFoldDB" id="A0A6C0G7M7"/>
<protein>
    <submittedName>
        <fullName evidence="1">Uncharacterized protein</fullName>
    </submittedName>
</protein>
<reference evidence="1 2" key="1">
    <citation type="submission" date="2020-01" db="EMBL/GenBank/DDBJ databases">
        <title>Paenibacillus sp. nov., isolated from tomato rhizosphere.</title>
        <authorList>
            <person name="Weon H.-Y."/>
            <person name="Lee S.A."/>
        </authorList>
    </citation>
    <scope>NUCLEOTIDE SEQUENCE [LARGE SCALE GENOMIC DNA]</scope>
    <source>
        <strain evidence="1 2">12200R-189</strain>
    </source>
</reference>
<evidence type="ECO:0000313" key="2">
    <source>
        <dbReference type="Proteomes" id="UP000476064"/>
    </source>
</evidence>
<dbReference type="KEGG" id="plyc:GXP70_05590"/>
<dbReference type="Proteomes" id="UP000476064">
    <property type="component" value="Chromosome"/>
</dbReference>
<sequence>MFDPTIFDNLKVAVENYVYDLDNLDARVVVTHRVDRLELAVMAKVFALQFALAKGSGITADIRLEASLKDLAAEILEQEGVSPGCGVRIRFYMPVDDIETVCANVERTLTEIWQPDMPPTQMLSFLYGEDRSAQSYQNEIEVHFNRKINEGQMEDIPELIEHMVQSLEALEALGAAGKEG</sequence>
<gene>
    <name evidence="1" type="ORF">GXP70_05590</name>
</gene>
<dbReference type="EMBL" id="CP048209">
    <property type="protein sequence ID" value="QHT63750.1"/>
    <property type="molecule type" value="Genomic_DNA"/>
</dbReference>
<proteinExistence type="predicted"/>